<feature type="transmembrane region" description="Helical" evidence="7">
    <location>
        <begin position="62"/>
        <end position="80"/>
    </location>
</feature>
<dbReference type="EMBL" id="FNPI01000002">
    <property type="protein sequence ID" value="SDY47461.1"/>
    <property type="molecule type" value="Genomic_DNA"/>
</dbReference>
<organism evidence="9 10">
    <name type="scientific">Evansella caseinilytica</name>
    <dbReference type="NCBI Taxonomy" id="1503961"/>
    <lineage>
        <taxon>Bacteria</taxon>
        <taxon>Bacillati</taxon>
        <taxon>Bacillota</taxon>
        <taxon>Bacilli</taxon>
        <taxon>Bacillales</taxon>
        <taxon>Bacillaceae</taxon>
        <taxon>Evansella</taxon>
    </lineage>
</organism>
<proteinExistence type="inferred from homology"/>
<dbReference type="STRING" id="1503961.SAMN05421736_10256"/>
<dbReference type="InterPro" id="IPR007353">
    <property type="entry name" value="DUF421"/>
</dbReference>
<evidence type="ECO:0000256" key="6">
    <source>
        <dbReference type="ARBA" id="ARBA00023136"/>
    </source>
</evidence>
<gene>
    <name evidence="9" type="ORF">SAMN05421736_10256</name>
</gene>
<dbReference type="Proteomes" id="UP000198935">
    <property type="component" value="Unassembled WGS sequence"/>
</dbReference>
<keyword evidence="6 7" id="KW-0472">Membrane</keyword>
<evidence type="ECO:0000256" key="3">
    <source>
        <dbReference type="ARBA" id="ARBA00022475"/>
    </source>
</evidence>
<dbReference type="Gene3D" id="3.30.240.20">
    <property type="entry name" value="bsu07140 like domains"/>
    <property type="match status" value="2"/>
</dbReference>
<dbReference type="PANTHER" id="PTHR34582">
    <property type="entry name" value="UPF0702 TRANSMEMBRANE PROTEIN YCAP"/>
    <property type="match status" value="1"/>
</dbReference>
<keyword evidence="4 7" id="KW-0812">Transmembrane</keyword>
<evidence type="ECO:0000256" key="4">
    <source>
        <dbReference type="ARBA" id="ARBA00022692"/>
    </source>
</evidence>
<evidence type="ECO:0000256" key="7">
    <source>
        <dbReference type="SAM" id="Phobius"/>
    </source>
</evidence>
<name>A0A1H3K5M7_9BACI</name>
<dbReference type="Pfam" id="PF04239">
    <property type="entry name" value="DUF421"/>
    <property type="match status" value="1"/>
</dbReference>
<evidence type="ECO:0000256" key="5">
    <source>
        <dbReference type="ARBA" id="ARBA00022989"/>
    </source>
</evidence>
<evidence type="ECO:0000256" key="2">
    <source>
        <dbReference type="ARBA" id="ARBA00006448"/>
    </source>
</evidence>
<keyword evidence="10" id="KW-1185">Reference proteome</keyword>
<sequence>MEIGTIVTRTVVIYVIILIVFRLMGKREVGELSVVDFVISIMLAELAVISIENETTPMVKQILPMVVLMMIQISLAFLALKSQKLRKLIDGTPSIIIRNGKIDEKEMRRQRYNFDDLMQQLRQKDVKYLSDVEFAILEPTGDLSIIKKEKGSEGKAYASYLPLPLILDGKIQHEHLEQMGKTQLWLRQQLRKLGFRDVKKISYCSLDENEQFFIDLIDD</sequence>
<evidence type="ECO:0000256" key="1">
    <source>
        <dbReference type="ARBA" id="ARBA00004651"/>
    </source>
</evidence>
<comment type="similarity">
    <text evidence="2">Belongs to the UPF0702 family.</text>
</comment>
<accession>A0A1H3K5M7</accession>
<feature type="domain" description="YetF C-terminal" evidence="8">
    <location>
        <begin position="81"/>
        <end position="206"/>
    </location>
</feature>
<evidence type="ECO:0000259" key="8">
    <source>
        <dbReference type="Pfam" id="PF04239"/>
    </source>
</evidence>
<keyword evidence="5 7" id="KW-1133">Transmembrane helix</keyword>
<comment type="subcellular location">
    <subcellularLocation>
        <location evidence="1">Cell membrane</location>
        <topology evidence="1">Multi-pass membrane protein</topology>
    </subcellularLocation>
</comment>
<dbReference type="AlphaFoldDB" id="A0A1H3K5M7"/>
<dbReference type="OrthoDB" id="1682423at2"/>
<dbReference type="InterPro" id="IPR023090">
    <property type="entry name" value="UPF0702_alpha/beta_dom_sf"/>
</dbReference>
<keyword evidence="3" id="KW-1003">Cell membrane</keyword>
<reference evidence="10" key="1">
    <citation type="submission" date="2016-10" db="EMBL/GenBank/DDBJ databases">
        <authorList>
            <person name="Varghese N."/>
            <person name="Submissions S."/>
        </authorList>
    </citation>
    <scope>NUCLEOTIDE SEQUENCE [LARGE SCALE GENOMIC DNA]</scope>
    <source>
        <strain evidence="10">SP</strain>
    </source>
</reference>
<feature type="transmembrane region" description="Helical" evidence="7">
    <location>
        <begin position="6"/>
        <end position="25"/>
    </location>
</feature>
<evidence type="ECO:0000313" key="10">
    <source>
        <dbReference type="Proteomes" id="UP000198935"/>
    </source>
</evidence>
<evidence type="ECO:0000313" key="9">
    <source>
        <dbReference type="EMBL" id="SDY47461.1"/>
    </source>
</evidence>
<feature type="transmembrane region" description="Helical" evidence="7">
    <location>
        <begin position="32"/>
        <end position="50"/>
    </location>
</feature>
<dbReference type="GO" id="GO:0005886">
    <property type="term" value="C:plasma membrane"/>
    <property type="evidence" value="ECO:0007669"/>
    <property type="project" value="UniProtKB-SubCell"/>
</dbReference>
<protein>
    <submittedName>
        <fullName evidence="9">Uncharacterized membrane protein YcaP, DUF421 family</fullName>
    </submittedName>
</protein>
<dbReference type="PANTHER" id="PTHR34582:SF6">
    <property type="entry name" value="UPF0702 TRANSMEMBRANE PROTEIN YCAP"/>
    <property type="match status" value="1"/>
</dbReference>